<dbReference type="SMART" id="SM00257">
    <property type="entry name" value="LysM"/>
    <property type="match status" value="1"/>
</dbReference>
<dbReference type="Gene3D" id="3.10.350.10">
    <property type="entry name" value="LysM domain"/>
    <property type="match status" value="1"/>
</dbReference>
<dbReference type="InterPro" id="IPR036779">
    <property type="entry name" value="LysM_dom_sf"/>
</dbReference>
<dbReference type="SUPFAM" id="SSF54106">
    <property type="entry name" value="LysM domain"/>
    <property type="match status" value="1"/>
</dbReference>
<accession>A0A2U3N273</accession>
<dbReference type="RefSeq" id="WP_121975204.1">
    <property type="nucleotide sequence ID" value="NZ_OOGT01000173.1"/>
</dbReference>
<evidence type="ECO:0000259" key="1">
    <source>
        <dbReference type="PROSITE" id="PS51782"/>
    </source>
</evidence>
<dbReference type="EMBL" id="OOGT01000173">
    <property type="protein sequence ID" value="SPL71787.1"/>
    <property type="molecule type" value="Genomic_DNA"/>
</dbReference>
<organism evidence="2 3">
    <name type="scientific">Acinetobacter stercoris</name>
    <dbReference type="NCBI Taxonomy" id="2126983"/>
    <lineage>
        <taxon>Bacteria</taxon>
        <taxon>Pseudomonadati</taxon>
        <taxon>Pseudomonadota</taxon>
        <taxon>Gammaproteobacteria</taxon>
        <taxon>Moraxellales</taxon>
        <taxon>Moraxellaceae</taxon>
        <taxon>Acinetobacter</taxon>
    </lineage>
</organism>
<gene>
    <name evidence="2" type="ORF">KPC_2965</name>
</gene>
<dbReference type="PANTHER" id="PTHR34700:SF4">
    <property type="entry name" value="PHAGE-LIKE ELEMENT PBSX PROTEIN XKDP"/>
    <property type="match status" value="1"/>
</dbReference>
<dbReference type="PROSITE" id="PS51782">
    <property type="entry name" value="LYSM"/>
    <property type="match status" value="1"/>
</dbReference>
<proteinExistence type="predicted"/>
<evidence type="ECO:0000313" key="3">
    <source>
        <dbReference type="Proteomes" id="UP000245974"/>
    </source>
</evidence>
<reference evidence="3" key="1">
    <citation type="submission" date="2018-03" db="EMBL/GenBank/DDBJ databases">
        <authorList>
            <person name="Blom J."/>
        </authorList>
    </citation>
    <scope>NUCLEOTIDE SEQUENCE [LARGE SCALE GENOMIC DNA]</scope>
    <source>
        <strain evidence="3">KPC-SM-21</strain>
    </source>
</reference>
<dbReference type="InterPro" id="IPR018392">
    <property type="entry name" value="LysM"/>
</dbReference>
<dbReference type="AlphaFoldDB" id="A0A2U3N273"/>
<feature type="domain" description="LysM" evidence="1">
    <location>
        <begin position="54"/>
        <end position="102"/>
    </location>
</feature>
<keyword evidence="3" id="KW-1185">Reference proteome</keyword>
<protein>
    <submittedName>
        <fullName evidence="2">LysM domain/BON superfamily protein</fullName>
    </submittedName>
</protein>
<dbReference type="Pfam" id="PF01476">
    <property type="entry name" value="LysM"/>
    <property type="match status" value="1"/>
</dbReference>
<evidence type="ECO:0000313" key="2">
    <source>
        <dbReference type="EMBL" id="SPL71787.1"/>
    </source>
</evidence>
<name>A0A2U3N273_9GAMM</name>
<dbReference type="OrthoDB" id="9765158at2"/>
<dbReference type="PANTHER" id="PTHR34700">
    <property type="entry name" value="POTASSIUM BINDING PROTEIN KBP"/>
    <property type="match status" value="1"/>
</dbReference>
<dbReference type="InParanoid" id="A0A2U3N273"/>
<dbReference type="CDD" id="cd00118">
    <property type="entry name" value="LysM"/>
    <property type="match status" value="1"/>
</dbReference>
<dbReference type="InterPro" id="IPR052196">
    <property type="entry name" value="Bact_Kbp"/>
</dbReference>
<dbReference type="Proteomes" id="UP000245974">
    <property type="component" value="Unassembled WGS sequence"/>
</dbReference>
<sequence>MNSIFKGIHFNALGLKKYTLMLAVCAGIGLVPTYSIQAASPNINPPSLKANAPHVYIVKKGDTLWDISAKFLKKPWRWPEIWASNKHVKNPHWIYPGDRLLLCSLNGQPLIGKDEGDGCTGIIQRYTGKKVTSIQPRVRIEELANTIPVISLSEIEPWLVRNTIFNAESIQHLPYVLGTEDKRIIAAKGQKIYIRGEGLKIGQQYAVYRQNEPYVFKGINGKKINAGTELEQVASGLATELKNDIATLELTESFTREVRKGDLILPLFEAELPSMFYPTSKNEIVHGGHIIRVMGAINRAAQRSVVTVDRGTLQGAKVGQVFSIAQRGEIVKDPKTKKNVELPQQQIGHLMLFKTFDNLSYAYVLDSSLPIQVGASIQSTEDED</sequence>